<gene>
    <name evidence="3" type="ORF">O3M35_000526</name>
</gene>
<dbReference type="SMART" id="SM00198">
    <property type="entry name" value="SCP"/>
    <property type="match status" value="1"/>
</dbReference>
<feature type="chain" id="PRO_5043631895" description="SCP domain-containing protein" evidence="1">
    <location>
        <begin position="20"/>
        <end position="225"/>
    </location>
</feature>
<dbReference type="Gene3D" id="3.40.33.10">
    <property type="entry name" value="CAP"/>
    <property type="match status" value="1"/>
</dbReference>
<dbReference type="InterPro" id="IPR001283">
    <property type="entry name" value="CRISP-related"/>
</dbReference>
<dbReference type="Pfam" id="PF00188">
    <property type="entry name" value="CAP"/>
    <property type="match status" value="1"/>
</dbReference>
<comment type="caution">
    <text evidence="3">The sequence shown here is derived from an EMBL/GenBank/DDBJ whole genome shotgun (WGS) entry which is preliminary data.</text>
</comment>
<evidence type="ECO:0000313" key="4">
    <source>
        <dbReference type="Proteomes" id="UP001461498"/>
    </source>
</evidence>
<protein>
    <recommendedName>
        <fullName evidence="2">SCP domain-containing protein</fullName>
    </recommendedName>
</protein>
<dbReference type="AlphaFoldDB" id="A0AAW1DQH5"/>
<evidence type="ECO:0000259" key="2">
    <source>
        <dbReference type="SMART" id="SM00198"/>
    </source>
</evidence>
<keyword evidence="4" id="KW-1185">Reference proteome</keyword>
<sequence>MELLLQLYLLAILIKGSLLCTGRILKRGVSCEEKNEIIDVHNRYRQAIALGHVDGIPPARNMLQMTWDENIAKVAQQWADQCRFQHDQRRTEKTLSSYYIGQNIAIKWWSPFEPEDGSKADWSRHIRGWFNEVYKYPYTGFFSHNIGHFTQLIWEETHLVGCGYTYYTTGNNYTKLYVCNYGPSGNIIGQRTYNEGNPECSRDNSFHSRSYYGLCEIAGDQPLIC</sequence>
<feature type="signal peptide" evidence="1">
    <location>
        <begin position="1"/>
        <end position="19"/>
    </location>
</feature>
<dbReference type="CDD" id="cd05380">
    <property type="entry name" value="CAP_euk"/>
    <property type="match status" value="1"/>
</dbReference>
<dbReference type="GO" id="GO:0005576">
    <property type="term" value="C:extracellular region"/>
    <property type="evidence" value="ECO:0007669"/>
    <property type="project" value="UniProtKB-SubCell"/>
</dbReference>
<feature type="domain" description="SCP" evidence="2">
    <location>
        <begin position="32"/>
        <end position="189"/>
    </location>
</feature>
<dbReference type="Proteomes" id="UP001461498">
    <property type="component" value="Unassembled WGS sequence"/>
</dbReference>
<evidence type="ECO:0000256" key="1">
    <source>
        <dbReference type="SAM" id="SignalP"/>
    </source>
</evidence>
<dbReference type="InterPro" id="IPR002413">
    <property type="entry name" value="V5_allergen-like"/>
</dbReference>
<dbReference type="PRINTS" id="PR00837">
    <property type="entry name" value="V5TPXLIKE"/>
</dbReference>
<accession>A0AAW1DQH5</accession>
<dbReference type="PRINTS" id="PR00838">
    <property type="entry name" value="V5ALLERGEN"/>
</dbReference>
<dbReference type="PROSITE" id="PS01009">
    <property type="entry name" value="CRISP_1"/>
    <property type="match status" value="1"/>
</dbReference>
<dbReference type="EMBL" id="JAPXFL010000001">
    <property type="protein sequence ID" value="KAK9511975.1"/>
    <property type="molecule type" value="Genomic_DNA"/>
</dbReference>
<dbReference type="PANTHER" id="PTHR10334">
    <property type="entry name" value="CYSTEINE-RICH SECRETORY PROTEIN-RELATED"/>
    <property type="match status" value="1"/>
</dbReference>
<keyword evidence="1" id="KW-0732">Signal</keyword>
<evidence type="ECO:0000313" key="3">
    <source>
        <dbReference type="EMBL" id="KAK9511975.1"/>
    </source>
</evidence>
<proteinExistence type="predicted"/>
<dbReference type="SUPFAM" id="SSF55797">
    <property type="entry name" value="PR-1-like"/>
    <property type="match status" value="1"/>
</dbReference>
<organism evidence="3 4">
    <name type="scientific">Rhynocoris fuscipes</name>
    <dbReference type="NCBI Taxonomy" id="488301"/>
    <lineage>
        <taxon>Eukaryota</taxon>
        <taxon>Metazoa</taxon>
        <taxon>Ecdysozoa</taxon>
        <taxon>Arthropoda</taxon>
        <taxon>Hexapoda</taxon>
        <taxon>Insecta</taxon>
        <taxon>Pterygota</taxon>
        <taxon>Neoptera</taxon>
        <taxon>Paraneoptera</taxon>
        <taxon>Hemiptera</taxon>
        <taxon>Heteroptera</taxon>
        <taxon>Panheteroptera</taxon>
        <taxon>Cimicomorpha</taxon>
        <taxon>Reduviidae</taxon>
        <taxon>Harpactorinae</taxon>
        <taxon>Harpactorini</taxon>
        <taxon>Rhynocoris</taxon>
    </lineage>
</organism>
<name>A0AAW1DQH5_9HEMI</name>
<reference evidence="3 4" key="1">
    <citation type="submission" date="2022-12" db="EMBL/GenBank/DDBJ databases">
        <title>Chromosome-level genome assembly of true bugs.</title>
        <authorList>
            <person name="Ma L."/>
            <person name="Li H."/>
        </authorList>
    </citation>
    <scope>NUCLEOTIDE SEQUENCE [LARGE SCALE GENOMIC DNA]</scope>
    <source>
        <strain evidence="3">Lab_2022b</strain>
    </source>
</reference>
<dbReference type="InterPro" id="IPR014044">
    <property type="entry name" value="CAP_dom"/>
</dbReference>
<dbReference type="InterPro" id="IPR035940">
    <property type="entry name" value="CAP_sf"/>
</dbReference>
<dbReference type="InterPro" id="IPR018244">
    <property type="entry name" value="Allrgn_V5/Tpx1_CS"/>
</dbReference>
<dbReference type="PROSITE" id="PS01010">
    <property type="entry name" value="CRISP_2"/>
    <property type="match status" value="1"/>
</dbReference>